<dbReference type="RefSeq" id="WP_052148569.1">
    <property type="nucleotide sequence ID" value="NZ_CADFGF010000021.1"/>
</dbReference>
<reference evidence="1" key="1">
    <citation type="journal article" date="2015" name="Genome Announc.">
        <title>Draft Genome Sequence of the Polyhydroxyalkanoate-Producing Bacterium Burkholderia sacchari LMG 19450 Isolated from Brazilian Sugarcane Plantation Soil.</title>
        <authorList>
            <person name="Alexandrino P.M."/>
            <person name="Mendonca T.T."/>
            <person name="Guaman Bautista L.P."/>
            <person name="Cherix J."/>
            <person name="Lozano-Sakalauskas G.C."/>
            <person name="Fujita A."/>
            <person name="Ramos Filho E."/>
            <person name="Long P."/>
            <person name="Padilla G."/>
            <person name="Taciro M.K."/>
            <person name="Gomez J.G."/>
            <person name="Silva L.F."/>
        </authorList>
    </citation>
    <scope>NUCLEOTIDE SEQUENCE</scope>
    <source>
        <strain evidence="1">LMG 19450</strain>
    </source>
</reference>
<protein>
    <submittedName>
        <fullName evidence="1">Uncharacterized protein</fullName>
    </submittedName>
</protein>
<dbReference type="OrthoDB" id="1354489at2"/>
<evidence type="ECO:0000313" key="1">
    <source>
        <dbReference type="EMBL" id="NLP65536.1"/>
    </source>
</evidence>
<keyword evidence="2" id="KW-1185">Reference proteome</keyword>
<dbReference type="Proteomes" id="UP000030460">
    <property type="component" value="Unassembled WGS sequence"/>
</dbReference>
<name>A0A8T6ZL77_9BURK</name>
<comment type="caution">
    <text evidence="1">The sequence shown here is derived from an EMBL/GenBank/DDBJ whole genome shotgun (WGS) entry which is preliminary data.</text>
</comment>
<sequence length="268" mass="30950">MTGRDFTTFYLSTTIDLPVLLEPHKFYVSEARKRLLAQFSDIEREASEAEARHLEASGQNFDPDRDDPADAYEHAYQEGVSRWIALNEMHNTVTLALTAGMFHQFDKTLRDKAVREFSHWLDREKIGPVVWNLGFPRLIELLEWLGMDIIGKDFFDKLDACRLVVNVYKHGDGDAHCELSSKHPEYYDRGVTRDLPWLRANHEELTVSEAQFVEFAEAITAFWTNIPQYSYASQLREEPTWLEAEYKKHGKRLQKVNSTVPAPGGQAK</sequence>
<proteinExistence type="predicted"/>
<gene>
    <name evidence="1" type="ORF">NH14_031250</name>
</gene>
<evidence type="ECO:0000313" key="2">
    <source>
        <dbReference type="Proteomes" id="UP000030460"/>
    </source>
</evidence>
<dbReference type="AlphaFoldDB" id="A0A8T6ZL77"/>
<dbReference type="EMBL" id="JTDB02000015">
    <property type="protein sequence ID" value="NLP65536.1"/>
    <property type="molecule type" value="Genomic_DNA"/>
</dbReference>
<reference evidence="1" key="2">
    <citation type="submission" date="2020-04" db="EMBL/GenBank/DDBJ databases">
        <authorList>
            <person name="Alexandrino P."/>
            <person name="Mendonca T."/>
            <person name="Guaman L."/>
            <person name="Cherix J."/>
            <person name="Lozano-Sakalauskas G."/>
            <person name="Fujita A."/>
            <person name="Filho E.R."/>
            <person name="Long P."/>
            <person name="Padilla G."/>
            <person name="Taciro M.K."/>
            <person name="Gomez J.G."/>
            <person name="Silva L.F."/>
            <person name="Torres M."/>
        </authorList>
    </citation>
    <scope>NUCLEOTIDE SEQUENCE</scope>
    <source>
        <strain evidence="1">LMG 19450</strain>
    </source>
</reference>
<organism evidence="1 2">
    <name type="scientific">Paraburkholderia sacchari</name>
    <dbReference type="NCBI Taxonomy" id="159450"/>
    <lineage>
        <taxon>Bacteria</taxon>
        <taxon>Pseudomonadati</taxon>
        <taxon>Pseudomonadota</taxon>
        <taxon>Betaproteobacteria</taxon>
        <taxon>Burkholderiales</taxon>
        <taxon>Burkholderiaceae</taxon>
        <taxon>Paraburkholderia</taxon>
    </lineage>
</organism>
<accession>A0A8T6ZL77</accession>